<dbReference type="PROSITE" id="PS00350">
    <property type="entry name" value="MADS_BOX_1"/>
    <property type="match status" value="1"/>
</dbReference>
<accession>A0A1X2HGP2</accession>
<feature type="compositionally biased region" description="Polar residues" evidence="6">
    <location>
        <begin position="229"/>
        <end position="252"/>
    </location>
</feature>
<dbReference type="InterPro" id="IPR033897">
    <property type="entry name" value="SRF-like_MADS-box"/>
</dbReference>
<gene>
    <name evidence="8" type="ORF">BCR43DRAFT_563051</name>
</gene>
<evidence type="ECO:0000313" key="8">
    <source>
        <dbReference type="EMBL" id="ORY97636.1"/>
    </source>
</evidence>
<dbReference type="FunFam" id="3.40.1810.10:FF:000002">
    <property type="entry name" value="Serum response factor b"/>
    <property type="match status" value="1"/>
</dbReference>
<organism evidence="8 9">
    <name type="scientific">Syncephalastrum racemosum</name>
    <name type="common">Filamentous fungus</name>
    <dbReference type="NCBI Taxonomy" id="13706"/>
    <lineage>
        <taxon>Eukaryota</taxon>
        <taxon>Fungi</taxon>
        <taxon>Fungi incertae sedis</taxon>
        <taxon>Mucoromycota</taxon>
        <taxon>Mucoromycotina</taxon>
        <taxon>Mucoromycetes</taxon>
        <taxon>Mucorales</taxon>
        <taxon>Syncephalastraceae</taxon>
        <taxon>Syncephalastrum</taxon>
    </lineage>
</organism>
<feature type="region of interest" description="Disordered" evidence="6">
    <location>
        <begin position="152"/>
        <end position="252"/>
    </location>
</feature>
<dbReference type="Pfam" id="PF00319">
    <property type="entry name" value="SRF-TF"/>
    <property type="match status" value="1"/>
</dbReference>
<dbReference type="CDD" id="cd00266">
    <property type="entry name" value="MADS_SRF_like"/>
    <property type="match status" value="1"/>
</dbReference>
<dbReference type="AlphaFoldDB" id="A0A1X2HGP2"/>
<dbReference type="InParanoid" id="A0A1X2HGP2"/>
<dbReference type="Proteomes" id="UP000242180">
    <property type="component" value="Unassembled WGS sequence"/>
</dbReference>
<dbReference type="PANTHER" id="PTHR48019">
    <property type="entry name" value="SERUM RESPONSE FACTOR HOMOLOG"/>
    <property type="match status" value="1"/>
</dbReference>
<sequence length="252" mass="28125">MLSGHVLCCFVRLCAVRIHGEAIRPSKGGGRRKIKIEYIEDKNRRHITFSKRKSGIMKKAHELATLTGTEVLLLVVSETGLVYTFSTAKLQPIVSNSEGKQLIQECLNDTAPEEQDGNDQKVTGNIRINYTLCVDYQSLHIQDKAVAALQVAQDSRRQQMQQHEHEPTTLRPAPSPPSPTPAHQHPGSSHSYPSYQSQPQPLTEQQPNPLYAYGYPNPSNQAYPVLSYPQGSSVQSHEYWSTASSSSTFQRQ</sequence>
<name>A0A1X2HGP2_SYNRA</name>
<dbReference type="EMBL" id="MCGN01000004">
    <property type="protein sequence ID" value="ORY97636.1"/>
    <property type="molecule type" value="Genomic_DNA"/>
</dbReference>
<feature type="compositionally biased region" description="Basic and acidic residues" evidence="6">
    <location>
        <begin position="154"/>
        <end position="168"/>
    </location>
</feature>
<reference evidence="8 9" key="1">
    <citation type="submission" date="2016-07" db="EMBL/GenBank/DDBJ databases">
        <title>Pervasive Adenine N6-methylation of Active Genes in Fungi.</title>
        <authorList>
            <consortium name="DOE Joint Genome Institute"/>
            <person name="Mondo S.J."/>
            <person name="Dannebaum R.O."/>
            <person name="Kuo R.C."/>
            <person name="Labutti K."/>
            <person name="Haridas S."/>
            <person name="Kuo A."/>
            <person name="Salamov A."/>
            <person name="Ahrendt S.R."/>
            <person name="Lipzen A."/>
            <person name="Sullivan W."/>
            <person name="Andreopoulos W.B."/>
            <person name="Clum A."/>
            <person name="Lindquist E."/>
            <person name="Daum C."/>
            <person name="Ramamoorthy G.K."/>
            <person name="Gryganskyi A."/>
            <person name="Culley D."/>
            <person name="Magnuson J.K."/>
            <person name="James T.Y."/>
            <person name="O'Malley M.A."/>
            <person name="Stajich J.E."/>
            <person name="Spatafora J.W."/>
            <person name="Visel A."/>
            <person name="Grigoriev I.V."/>
        </authorList>
    </citation>
    <scope>NUCLEOTIDE SEQUENCE [LARGE SCALE GENOMIC DNA]</scope>
    <source>
        <strain evidence="8 9">NRRL 2496</strain>
    </source>
</reference>
<dbReference type="GO" id="GO:0046983">
    <property type="term" value="F:protein dimerization activity"/>
    <property type="evidence" value="ECO:0007669"/>
    <property type="project" value="InterPro"/>
</dbReference>
<dbReference type="OrthoDB" id="2284405at2759"/>
<comment type="caution">
    <text evidence="8">The sequence shown here is derived from an EMBL/GenBank/DDBJ whole genome shotgun (WGS) entry which is preliminary data.</text>
</comment>
<dbReference type="GO" id="GO:0000981">
    <property type="term" value="F:DNA-binding transcription factor activity, RNA polymerase II-specific"/>
    <property type="evidence" value="ECO:0007669"/>
    <property type="project" value="InterPro"/>
</dbReference>
<evidence type="ECO:0000256" key="3">
    <source>
        <dbReference type="ARBA" id="ARBA00023125"/>
    </source>
</evidence>
<dbReference type="PROSITE" id="PS50066">
    <property type="entry name" value="MADS_BOX_2"/>
    <property type="match status" value="1"/>
</dbReference>
<dbReference type="Gene3D" id="3.40.1810.10">
    <property type="entry name" value="Transcription factor, MADS-box"/>
    <property type="match status" value="1"/>
</dbReference>
<evidence type="ECO:0000256" key="5">
    <source>
        <dbReference type="ARBA" id="ARBA00023242"/>
    </source>
</evidence>
<evidence type="ECO:0000259" key="7">
    <source>
        <dbReference type="PROSITE" id="PS50066"/>
    </source>
</evidence>
<dbReference type="GO" id="GO:0045944">
    <property type="term" value="P:positive regulation of transcription by RNA polymerase II"/>
    <property type="evidence" value="ECO:0007669"/>
    <property type="project" value="InterPro"/>
</dbReference>
<keyword evidence="9" id="KW-1185">Reference proteome</keyword>
<dbReference type="InterPro" id="IPR036879">
    <property type="entry name" value="TF_MADSbox_sf"/>
</dbReference>
<dbReference type="SMART" id="SM00432">
    <property type="entry name" value="MADS"/>
    <property type="match status" value="1"/>
</dbReference>
<dbReference type="GO" id="GO:0000987">
    <property type="term" value="F:cis-regulatory region sequence-specific DNA binding"/>
    <property type="evidence" value="ECO:0007669"/>
    <property type="project" value="InterPro"/>
</dbReference>
<evidence type="ECO:0000256" key="4">
    <source>
        <dbReference type="ARBA" id="ARBA00023163"/>
    </source>
</evidence>
<proteinExistence type="predicted"/>
<feature type="domain" description="MADS-box" evidence="7">
    <location>
        <begin position="29"/>
        <end position="89"/>
    </location>
</feature>
<keyword evidence="3" id="KW-0238">DNA-binding</keyword>
<dbReference type="STRING" id="13706.A0A1X2HGP2"/>
<protein>
    <recommendedName>
        <fullName evidence="7">MADS-box domain-containing protein</fullName>
    </recommendedName>
</protein>
<keyword evidence="5" id="KW-0539">Nucleus</keyword>
<evidence type="ECO:0000256" key="6">
    <source>
        <dbReference type="SAM" id="MobiDB-lite"/>
    </source>
</evidence>
<dbReference type="GO" id="GO:0005634">
    <property type="term" value="C:nucleus"/>
    <property type="evidence" value="ECO:0007669"/>
    <property type="project" value="UniProtKB-SubCell"/>
</dbReference>
<dbReference type="SUPFAM" id="SSF55455">
    <property type="entry name" value="SRF-like"/>
    <property type="match status" value="1"/>
</dbReference>
<comment type="subcellular location">
    <subcellularLocation>
        <location evidence="1">Nucleus</location>
    </subcellularLocation>
</comment>
<keyword evidence="4" id="KW-0804">Transcription</keyword>
<evidence type="ECO:0000256" key="2">
    <source>
        <dbReference type="ARBA" id="ARBA00023015"/>
    </source>
</evidence>
<feature type="compositionally biased region" description="Low complexity" evidence="6">
    <location>
        <begin position="181"/>
        <end position="201"/>
    </location>
</feature>
<dbReference type="InterPro" id="IPR050142">
    <property type="entry name" value="MADS-box/MEF2_TF"/>
</dbReference>
<dbReference type="PRINTS" id="PR00404">
    <property type="entry name" value="MADSDOMAIN"/>
</dbReference>
<evidence type="ECO:0000313" key="9">
    <source>
        <dbReference type="Proteomes" id="UP000242180"/>
    </source>
</evidence>
<keyword evidence="2" id="KW-0805">Transcription regulation</keyword>
<evidence type="ECO:0000256" key="1">
    <source>
        <dbReference type="ARBA" id="ARBA00004123"/>
    </source>
</evidence>
<dbReference type="InterPro" id="IPR002100">
    <property type="entry name" value="TF_MADSbox"/>
</dbReference>